<name>A0A7K9TML9_9AVES</name>
<evidence type="ECO:0000313" key="9">
    <source>
        <dbReference type="EMBL" id="NXI49749.1"/>
    </source>
</evidence>
<feature type="region of interest" description="Disordered" evidence="6">
    <location>
        <begin position="1268"/>
        <end position="1288"/>
    </location>
</feature>
<feature type="region of interest" description="Disordered" evidence="6">
    <location>
        <begin position="441"/>
        <end position="499"/>
    </location>
</feature>
<feature type="domain" description="SH3" evidence="7">
    <location>
        <begin position="1521"/>
        <end position="1580"/>
    </location>
</feature>
<feature type="compositionally biased region" description="Polar residues" evidence="6">
    <location>
        <begin position="810"/>
        <end position="840"/>
    </location>
</feature>
<dbReference type="InterPro" id="IPR001452">
    <property type="entry name" value="SH3_domain"/>
</dbReference>
<sequence>TMDSPPKLTGETLIVHHIPLVHCQVPDRQCCSVSKRTNPFCQPELSITRNSALPDRDLSQTDSLVYSSFLQTSETSAEASDNKEGKARDLIVPGVSKRHNPFLLSESEDISIFGDDLGQKSFHLHNSIVAGKPPFHLHELALPPFHLHDSNHIVKSWNMASRSGVVDGQEDKVSSDDVRKRNNANRCHQASEHMELDECSCHHGSSSSFSFDGGDQEWNQNTGESLRNQDALQSRTCSCSSSELQHCRCYSSSSQSEVIDQQMGYISDSSCNSSDGVLVNFSALYNKMNGQSRSNLNSANLSCDSSFCSHSDTGAFYLDLHSSPTESKMSCESHHPESSEKVCGCQHSSSPVLDANCNSYHLHCEPCTSESSDLTACFQSQARLVVATQNYYKLVTCDLSSQSSPSPAGSSITSCSEDHTKGSPAQATEYYLFRRPDLRQEENNVECSEEEAKQESTQNTIEGQVYVNVSPPNLNTSRQRSRSYDQNLDRSPSSRLGSLERMVSCPVKLSESPAIPIQSSPPKRVTSFAELAKGRKKNGTSPPLRSSGDSSLEFSPIPETQRDCPTFLEERARRSQSLPPMPFVHGLNRSCEGFCLNHAFGDRQALCSTEDSVSSEKVPSGHGAGEQASLSLLTEADASFSGGSGSGHGQRDVRAQADAGPAEILVSNLSYMPPSSTKSHIMLVLGCHHFSKPPKARALHSHFASSLSQLYSLSSNRPASQQISSNSQSLATSADQVAVAGSQAHGTLLTQRAVDGAASRNDGCIKKPVPETTRPSPPGSYSPVRCNVPFFQSGDSSSSPTMERAGESQPPRSRSCPISASLLPTRSSPAVSAMQPSQATKADALRQKENAKPIPKESSLEPSPLLSEYRLHSGSLPPLSVGGMPISRVGGHTDPHWRSGSETSSSGPLSSMGIRPLNANHLSPQALKWREYRRRNPLGLDRISGLPSLTGSLDRRHQEPRLNRGNPIFELPGTLNTSHFHCKLNGQSMRQLQLTYTDFFPDYFSLAEKPPAEFCLSPDGNTESISIDLLQKKGLVKAINTAVDLIVAHFGTSRDPGVKAKLGNSSVSPNVGHLILKYLCPAVRDILGDGLKAYVLDMIIGQRRNIPWSVVEASTQLGPSTKLLHSLYSKISQYTELTNHTMRFNAFIFGLLNIRSLEFWFNHLYNHEDIIQAHYQPVGFLCLSHSVCQPLFEELLLLLQPLSLLPFNLDLLFEHHLMQMGKEQQQQKELLRVKQDLLLSAHSTLQLMRTRGSSEDPDGCSTAPEACRVGARGGDMEDEQSKVQESTWEGKKDKQAGWWYQLMQSSQIYIEGSAEGSKFIRYEKKKALNAVPRSVEIRKAPPPREGVVEGAEACPIAEGTLEERPKAASKPSPEAVEEPLEKLQQVPVSEEVKEWSWPFWMGSPPDSVLTELKRSKEKETGIQQKVGAAAPQEESSISASEGNQPIKWGHLFGSRKVQKEPRQPNRLPSGWLSLDKSVFQLVAQTVGASMWREAGPETESPRPEPPEVLPTEQPARGLSPHPPCEVKALCHHIATEAGQLSFNKGDILQVISKVDGDWLQCSLGSEKGLVPIMYVTHPEDEDY</sequence>
<dbReference type="SUPFAM" id="SSF140741">
    <property type="entry name" value="RUN domain-like"/>
    <property type="match status" value="1"/>
</dbReference>
<feature type="non-terminal residue" evidence="9">
    <location>
        <position position="1583"/>
    </location>
</feature>
<evidence type="ECO:0000256" key="3">
    <source>
        <dbReference type="ARBA" id="ARBA00022490"/>
    </source>
</evidence>
<evidence type="ECO:0000256" key="2">
    <source>
        <dbReference type="ARBA" id="ARBA00022443"/>
    </source>
</evidence>
<feature type="region of interest" description="Disordered" evidence="6">
    <location>
        <begin position="533"/>
        <end position="559"/>
    </location>
</feature>
<feature type="compositionally biased region" description="Low complexity" evidence="6">
    <location>
        <begin position="400"/>
        <end position="415"/>
    </location>
</feature>
<dbReference type="InterPro" id="IPR036028">
    <property type="entry name" value="SH3-like_dom_sf"/>
</dbReference>
<feature type="region of interest" description="Disordered" evidence="6">
    <location>
        <begin position="949"/>
        <end position="968"/>
    </location>
</feature>
<feature type="region of interest" description="Disordered" evidence="6">
    <location>
        <begin position="880"/>
        <end position="914"/>
    </location>
</feature>
<evidence type="ECO:0000256" key="1">
    <source>
        <dbReference type="ARBA" id="ARBA00004496"/>
    </source>
</evidence>
<dbReference type="Pfam" id="PF02759">
    <property type="entry name" value="RUN"/>
    <property type="match status" value="1"/>
</dbReference>
<feature type="compositionally biased region" description="Polar residues" evidence="6">
    <location>
        <begin position="1433"/>
        <end position="1443"/>
    </location>
</feature>
<dbReference type="Gene3D" id="1.20.58.900">
    <property type="match status" value="1"/>
</dbReference>
<dbReference type="InterPro" id="IPR047343">
    <property type="entry name" value="RUSC1_2"/>
</dbReference>
<keyword evidence="10" id="KW-1185">Reference proteome</keyword>
<dbReference type="CDD" id="cd17702">
    <property type="entry name" value="RUN_RUSC2"/>
    <property type="match status" value="1"/>
</dbReference>
<protein>
    <submittedName>
        <fullName evidence="9">RUSC2 protein</fullName>
    </submittedName>
</protein>
<feature type="domain" description="RUN" evidence="8">
    <location>
        <begin position="1070"/>
        <end position="1214"/>
    </location>
</feature>
<feature type="region of interest" description="Disordered" evidence="6">
    <location>
        <begin position="1421"/>
        <end position="1447"/>
    </location>
</feature>
<keyword evidence="3" id="KW-0963">Cytoplasm</keyword>
<dbReference type="PROSITE" id="PS50826">
    <property type="entry name" value="RUN"/>
    <property type="match status" value="1"/>
</dbReference>
<evidence type="ECO:0000256" key="4">
    <source>
        <dbReference type="ARBA" id="ARBA00022553"/>
    </source>
</evidence>
<dbReference type="Proteomes" id="UP000579406">
    <property type="component" value="Unassembled WGS sequence"/>
</dbReference>
<keyword evidence="4" id="KW-0597">Phosphoprotein</keyword>
<dbReference type="Gene3D" id="2.30.30.40">
    <property type="entry name" value="SH3 Domains"/>
    <property type="match status" value="1"/>
</dbReference>
<dbReference type="GO" id="GO:0031410">
    <property type="term" value="C:cytoplasmic vesicle"/>
    <property type="evidence" value="ECO:0007669"/>
    <property type="project" value="TreeGrafter"/>
</dbReference>
<dbReference type="InterPro" id="IPR037213">
    <property type="entry name" value="Run_dom_sf"/>
</dbReference>
<dbReference type="EMBL" id="VWZY01001250">
    <property type="protein sequence ID" value="NXI49749.1"/>
    <property type="molecule type" value="Genomic_DNA"/>
</dbReference>
<comment type="subcellular location">
    <subcellularLocation>
        <location evidence="1">Cytoplasm</location>
    </subcellularLocation>
</comment>
<gene>
    <name evidence="9" type="primary">Rusc2</name>
    <name evidence="9" type="ORF">CHLAEN_R05238</name>
</gene>
<feature type="compositionally biased region" description="Basic and acidic residues" evidence="6">
    <location>
        <begin position="953"/>
        <end position="962"/>
    </location>
</feature>
<dbReference type="PROSITE" id="PS50002">
    <property type="entry name" value="SH3"/>
    <property type="match status" value="1"/>
</dbReference>
<keyword evidence="2 5" id="KW-0728">SH3 domain</keyword>
<comment type="caution">
    <text evidence="9">The sequence shown here is derived from an EMBL/GenBank/DDBJ whole genome shotgun (WGS) entry which is preliminary data.</text>
</comment>
<evidence type="ECO:0000313" key="10">
    <source>
        <dbReference type="Proteomes" id="UP000579406"/>
    </source>
</evidence>
<proteinExistence type="predicted"/>
<dbReference type="SUPFAM" id="SSF50044">
    <property type="entry name" value="SH3-domain"/>
    <property type="match status" value="1"/>
</dbReference>
<accession>A0A7K9TML9</accession>
<evidence type="ECO:0000259" key="8">
    <source>
        <dbReference type="PROSITE" id="PS50826"/>
    </source>
</evidence>
<evidence type="ECO:0000259" key="7">
    <source>
        <dbReference type="PROSITE" id="PS50002"/>
    </source>
</evidence>
<dbReference type="PANTHER" id="PTHR15591:SF14">
    <property type="entry name" value="AP-4 COMPLEX ACCESSORY SUBUNIT RUSC2"/>
    <property type="match status" value="1"/>
</dbReference>
<feature type="compositionally biased region" description="Low complexity" evidence="6">
    <location>
        <begin position="900"/>
        <end position="913"/>
    </location>
</feature>
<feature type="region of interest" description="Disordered" evidence="6">
    <location>
        <begin position="752"/>
        <end position="863"/>
    </location>
</feature>
<evidence type="ECO:0000256" key="6">
    <source>
        <dbReference type="SAM" id="MobiDB-lite"/>
    </source>
</evidence>
<dbReference type="Pfam" id="PF14604">
    <property type="entry name" value="SH3_9"/>
    <property type="match status" value="1"/>
</dbReference>
<dbReference type="InterPro" id="IPR047342">
    <property type="entry name" value="RUN_RUSC2"/>
</dbReference>
<dbReference type="InterPro" id="IPR004012">
    <property type="entry name" value="Run_dom"/>
</dbReference>
<dbReference type="SMART" id="SM00326">
    <property type="entry name" value="SH3"/>
    <property type="match status" value="1"/>
</dbReference>
<organism evidence="9 10">
    <name type="scientific">Chloroceryle aenea</name>
    <name type="common">American pygmy kingfisher</name>
    <dbReference type="NCBI Taxonomy" id="176938"/>
    <lineage>
        <taxon>Eukaryota</taxon>
        <taxon>Metazoa</taxon>
        <taxon>Chordata</taxon>
        <taxon>Craniata</taxon>
        <taxon>Vertebrata</taxon>
        <taxon>Euteleostomi</taxon>
        <taxon>Archelosauria</taxon>
        <taxon>Archosauria</taxon>
        <taxon>Dinosauria</taxon>
        <taxon>Saurischia</taxon>
        <taxon>Theropoda</taxon>
        <taxon>Coelurosauria</taxon>
        <taxon>Aves</taxon>
        <taxon>Neognathae</taxon>
        <taxon>Neoaves</taxon>
        <taxon>Telluraves</taxon>
        <taxon>Coraciimorphae</taxon>
        <taxon>Coraciiformes</taxon>
        <taxon>Cerylidae</taxon>
        <taxon>Chloroceryle</taxon>
    </lineage>
</organism>
<dbReference type="PANTHER" id="PTHR15591">
    <property type="entry name" value="RUN AND SH3 DOMAIN CONTAINING"/>
    <property type="match status" value="1"/>
</dbReference>
<dbReference type="CDD" id="cd11957">
    <property type="entry name" value="SH3_RUSC2"/>
    <property type="match status" value="1"/>
</dbReference>
<feature type="compositionally biased region" description="Basic and acidic residues" evidence="6">
    <location>
        <begin position="843"/>
        <end position="859"/>
    </location>
</feature>
<dbReference type="FunFam" id="1.20.58.900:FF:000006">
    <property type="entry name" value="RUN and SH3 domain containing 1"/>
    <property type="match status" value="1"/>
</dbReference>
<dbReference type="SMART" id="SM00593">
    <property type="entry name" value="RUN"/>
    <property type="match status" value="1"/>
</dbReference>
<reference evidence="9 10" key="1">
    <citation type="submission" date="2019-09" db="EMBL/GenBank/DDBJ databases">
        <title>Bird 10,000 Genomes (B10K) Project - Family phase.</title>
        <authorList>
            <person name="Zhang G."/>
        </authorList>
    </citation>
    <scope>NUCLEOTIDE SEQUENCE [LARGE SCALE GENOMIC DNA]</scope>
    <source>
        <strain evidence="9">B10K-DU-001-61</strain>
        <tissue evidence="9">Muscle</tissue>
    </source>
</reference>
<feature type="compositionally biased region" description="Polar residues" evidence="6">
    <location>
        <begin position="470"/>
        <end position="496"/>
    </location>
</feature>
<feature type="region of interest" description="Disordered" evidence="6">
    <location>
        <begin position="399"/>
        <end position="423"/>
    </location>
</feature>
<dbReference type="OrthoDB" id="9884296at2759"/>
<feature type="non-terminal residue" evidence="9">
    <location>
        <position position="1"/>
    </location>
</feature>
<feature type="region of interest" description="Disordered" evidence="6">
    <location>
        <begin position="1360"/>
        <end position="1382"/>
    </location>
</feature>
<feature type="compositionally biased region" description="Polar residues" evidence="6">
    <location>
        <begin position="539"/>
        <end position="553"/>
    </location>
</feature>
<evidence type="ECO:0000256" key="5">
    <source>
        <dbReference type="PROSITE-ProRule" id="PRU00192"/>
    </source>
</evidence>
<feature type="region of interest" description="Disordered" evidence="6">
    <location>
        <begin position="1491"/>
        <end position="1520"/>
    </location>
</feature>